<feature type="compositionally biased region" description="Basic and acidic residues" evidence="14">
    <location>
        <begin position="70"/>
        <end position="85"/>
    </location>
</feature>
<evidence type="ECO:0000256" key="6">
    <source>
        <dbReference type="ARBA" id="ARBA00022777"/>
    </source>
</evidence>
<keyword evidence="10" id="KW-0829">Tyrosine-protein kinase</keyword>
<feature type="domain" description="Protein kinase" evidence="17">
    <location>
        <begin position="200"/>
        <end position="474"/>
    </location>
</feature>
<gene>
    <name evidence="18" type="ORF">QR680_007506</name>
</gene>
<feature type="transmembrane region" description="Helical" evidence="15">
    <location>
        <begin position="560"/>
        <end position="582"/>
    </location>
</feature>
<feature type="transmembrane region" description="Helical" evidence="15">
    <location>
        <begin position="527"/>
        <end position="548"/>
    </location>
</feature>
<feature type="transmembrane region" description="Helical" evidence="15">
    <location>
        <begin position="974"/>
        <end position="995"/>
    </location>
</feature>
<keyword evidence="19" id="KW-1185">Reference proteome</keyword>
<evidence type="ECO:0000256" key="11">
    <source>
        <dbReference type="ARBA" id="ARBA00051245"/>
    </source>
</evidence>
<comment type="subcellular location">
    <subcellularLocation>
        <location evidence="1">Membrane</location>
        <topology evidence="1">Multi-pass membrane protein</topology>
    </subcellularLocation>
</comment>
<dbReference type="GO" id="GO:0055064">
    <property type="term" value="P:chloride ion homeostasis"/>
    <property type="evidence" value="ECO:0007669"/>
    <property type="project" value="TreeGrafter"/>
</dbReference>
<dbReference type="PROSITE" id="PS00109">
    <property type="entry name" value="PROTEIN_KINASE_TYR"/>
    <property type="match status" value="1"/>
</dbReference>
<dbReference type="InterPro" id="IPR004841">
    <property type="entry name" value="AA-permease/SLC12A_dom"/>
</dbReference>
<dbReference type="CDD" id="cd00192">
    <property type="entry name" value="PTKc"/>
    <property type="match status" value="1"/>
</dbReference>
<evidence type="ECO:0000256" key="14">
    <source>
        <dbReference type="SAM" id="MobiDB-lite"/>
    </source>
</evidence>
<dbReference type="InterPro" id="IPR004842">
    <property type="entry name" value="SLC12A_fam"/>
</dbReference>
<evidence type="ECO:0000256" key="3">
    <source>
        <dbReference type="ARBA" id="ARBA00022679"/>
    </source>
</evidence>
<dbReference type="InterPro" id="IPR036860">
    <property type="entry name" value="SH2_dom_sf"/>
</dbReference>
<dbReference type="GO" id="GO:0007268">
    <property type="term" value="P:chemical synaptic transmission"/>
    <property type="evidence" value="ECO:0007669"/>
    <property type="project" value="TreeGrafter"/>
</dbReference>
<dbReference type="Gene3D" id="1.20.1740.10">
    <property type="entry name" value="Amino acid/polyamine transporter I"/>
    <property type="match status" value="1"/>
</dbReference>
<dbReference type="InterPro" id="IPR017441">
    <property type="entry name" value="Protein_kinase_ATP_BS"/>
</dbReference>
<dbReference type="Pfam" id="PF00324">
    <property type="entry name" value="AA_permease"/>
    <property type="match status" value="2"/>
</dbReference>
<reference evidence="18" key="1">
    <citation type="submission" date="2023-06" db="EMBL/GenBank/DDBJ databases">
        <title>Genomic analysis of the entomopathogenic nematode Steinernema hermaphroditum.</title>
        <authorList>
            <person name="Schwarz E.M."/>
            <person name="Heppert J.K."/>
            <person name="Baniya A."/>
            <person name="Schwartz H.T."/>
            <person name="Tan C.-H."/>
            <person name="Antoshechkin I."/>
            <person name="Sternberg P.W."/>
            <person name="Goodrich-Blair H."/>
            <person name="Dillman A.R."/>
        </authorList>
    </citation>
    <scope>NUCLEOTIDE SEQUENCE</scope>
    <source>
        <strain evidence="18">PS9179</strain>
        <tissue evidence="18">Whole animal</tissue>
    </source>
</reference>
<evidence type="ECO:0000256" key="2">
    <source>
        <dbReference type="ARBA" id="ARBA00011903"/>
    </source>
</evidence>
<dbReference type="InterPro" id="IPR000719">
    <property type="entry name" value="Prot_kinase_dom"/>
</dbReference>
<evidence type="ECO:0000256" key="8">
    <source>
        <dbReference type="ARBA" id="ARBA00022989"/>
    </source>
</evidence>
<dbReference type="PROSITE" id="PS00107">
    <property type="entry name" value="PROTEIN_KINASE_ATP"/>
    <property type="match status" value="1"/>
</dbReference>
<protein>
    <recommendedName>
        <fullName evidence="2">non-specific protein-tyrosine kinase</fullName>
        <ecNumber evidence="2">2.7.10.2</ecNumber>
    </recommendedName>
</protein>
<feature type="compositionally biased region" description="Basic and acidic residues" evidence="14">
    <location>
        <begin position="32"/>
        <end position="44"/>
    </location>
</feature>
<dbReference type="PRINTS" id="PR00109">
    <property type="entry name" value="TYRKINASE"/>
</dbReference>
<dbReference type="SUPFAM" id="SSF55550">
    <property type="entry name" value="SH2 domain"/>
    <property type="match status" value="1"/>
</dbReference>
<dbReference type="Proteomes" id="UP001175271">
    <property type="component" value="Unassembled WGS sequence"/>
</dbReference>
<evidence type="ECO:0000313" key="18">
    <source>
        <dbReference type="EMBL" id="KAK0422327.1"/>
    </source>
</evidence>
<feature type="transmembrane region" description="Helical" evidence="15">
    <location>
        <begin position="602"/>
        <end position="635"/>
    </location>
</feature>
<feature type="binding site" evidence="13">
    <location>
        <position position="233"/>
    </location>
    <ligand>
        <name>ATP</name>
        <dbReference type="ChEBI" id="CHEBI:30616"/>
    </ligand>
</feature>
<evidence type="ECO:0000256" key="4">
    <source>
        <dbReference type="ARBA" id="ARBA00022692"/>
    </source>
</evidence>
<keyword evidence="9 15" id="KW-0472">Membrane</keyword>
<feature type="region of interest" description="Disordered" evidence="14">
    <location>
        <begin position="1"/>
        <end position="44"/>
    </location>
</feature>
<dbReference type="PROSITE" id="PS50011">
    <property type="entry name" value="PROTEIN_KINASE_DOM"/>
    <property type="match status" value="1"/>
</dbReference>
<dbReference type="PROSITE" id="PS50001">
    <property type="entry name" value="SH2"/>
    <property type="match status" value="1"/>
</dbReference>
<feature type="transmembrane region" description="Helical" evidence="15">
    <location>
        <begin position="681"/>
        <end position="701"/>
    </location>
</feature>
<feature type="compositionally biased region" description="Polar residues" evidence="14">
    <location>
        <begin position="10"/>
        <end position="23"/>
    </location>
</feature>
<accession>A0AA39M628</accession>
<comment type="caution">
    <text evidence="18">The sequence shown here is derived from an EMBL/GenBank/DDBJ whole genome shotgun (WGS) entry which is preliminary data.</text>
</comment>
<feature type="transmembrane region" description="Helical" evidence="15">
    <location>
        <begin position="896"/>
        <end position="917"/>
    </location>
</feature>
<evidence type="ECO:0000259" key="16">
    <source>
        <dbReference type="PROSITE" id="PS50001"/>
    </source>
</evidence>
<evidence type="ECO:0000313" key="19">
    <source>
        <dbReference type="Proteomes" id="UP001175271"/>
    </source>
</evidence>
<evidence type="ECO:0000256" key="10">
    <source>
        <dbReference type="ARBA" id="ARBA00023137"/>
    </source>
</evidence>
<dbReference type="Gene3D" id="1.10.510.10">
    <property type="entry name" value="Transferase(Phosphotransferase) domain 1"/>
    <property type="match status" value="1"/>
</dbReference>
<dbReference type="InterPro" id="IPR008266">
    <property type="entry name" value="Tyr_kinase_AS"/>
</dbReference>
<dbReference type="InterPro" id="IPR000980">
    <property type="entry name" value="SH2"/>
</dbReference>
<feature type="transmembrane region" description="Helical" evidence="15">
    <location>
        <begin position="858"/>
        <end position="876"/>
    </location>
</feature>
<dbReference type="Pfam" id="PF07714">
    <property type="entry name" value="PK_Tyr_Ser-Thr"/>
    <property type="match status" value="1"/>
</dbReference>
<organism evidence="18 19">
    <name type="scientific">Steinernema hermaphroditum</name>
    <dbReference type="NCBI Taxonomy" id="289476"/>
    <lineage>
        <taxon>Eukaryota</taxon>
        <taxon>Metazoa</taxon>
        <taxon>Ecdysozoa</taxon>
        <taxon>Nematoda</taxon>
        <taxon>Chromadorea</taxon>
        <taxon>Rhabditida</taxon>
        <taxon>Tylenchina</taxon>
        <taxon>Panagrolaimomorpha</taxon>
        <taxon>Strongyloidoidea</taxon>
        <taxon>Steinernematidae</taxon>
        <taxon>Steinernema</taxon>
    </lineage>
</organism>
<keyword evidence="7 13" id="KW-0067">ATP-binding</keyword>
<dbReference type="Pfam" id="PF00017">
    <property type="entry name" value="SH2"/>
    <property type="match status" value="1"/>
</dbReference>
<name>A0AA39M628_9BILA</name>
<dbReference type="SUPFAM" id="SSF56112">
    <property type="entry name" value="Protein kinase-like (PK-like)"/>
    <property type="match status" value="1"/>
</dbReference>
<dbReference type="GO" id="GO:0015379">
    <property type="term" value="F:potassium:chloride symporter activity"/>
    <property type="evidence" value="ECO:0007669"/>
    <property type="project" value="TreeGrafter"/>
</dbReference>
<dbReference type="Pfam" id="PF03522">
    <property type="entry name" value="SLC12"/>
    <property type="match status" value="1"/>
</dbReference>
<keyword evidence="5 13" id="KW-0547">Nucleotide-binding</keyword>
<dbReference type="PANTHER" id="PTHR11827">
    <property type="entry name" value="SOLUTE CARRIER FAMILY 12, CATION COTRANSPORTERS"/>
    <property type="match status" value="1"/>
</dbReference>
<feature type="transmembrane region" description="Helical" evidence="15">
    <location>
        <begin position="1007"/>
        <end position="1025"/>
    </location>
</feature>
<evidence type="ECO:0000256" key="1">
    <source>
        <dbReference type="ARBA" id="ARBA00004141"/>
    </source>
</evidence>
<dbReference type="InterPro" id="IPR035849">
    <property type="entry name" value="Fes/Fps/Fer_SH2"/>
</dbReference>
<evidence type="ECO:0000256" key="9">
    <source>
        <dbReference type="ARBA" id="ARBA00023136"/>
    </source>
</evidence>
<keyword evidence="6" id="KW-0418">Kinase</keyword>
<dbReference type="InterPro" id="IPR020635">
    <property type="entry name" value="Tyr_kinase_cat_dom"/>
</dbReference>
<dbReference type="GO" id="GO:0006884">
    <property type="term" value="P:cell volume homeostasis"/>
    <property type="evidence" value="ECO:0007669"/>
    <property type="project" value="TreeGrafter"/>
</dbReference>
<evidence type="ECO:0000259" key="17">
    <source>
        <dbReference type="PROSITE" id="PS50011"/>
    </source>
</evidence>
<proteinExistence type="predicted"/>
<feature type="region of interest" description="Disordered" evidence="14">
    <location>
        <begin position="66"/>
        <end position="85"/>
    </location>
</feature>
<dbReference type="EC" id="2.7.10.2" evidence="2"/>
<evidence type="ECO:0000256" key="13">
    <source>
        <dbReference type="PROSITE-ProRule" id="PRU10141"/>
    </source>
</evidence>
<feature type="domain" description="SH2" evidence="16">
    <location>
        <begin position="98"/>
        <end position="188"/>
    </location>
</feature>
<dbReference type="InterPro" id="IPR011009">
    <property type="entry name" value="Kinase-like_dom_sf"/>
</dbReference>
<dbReference type="InterPro" id="IPR001245">
    <property type="entry name" value="Ser-Thr/Tyr_kinase_cat_dom"/>
</dbReference>
<dbReference type="GO" id="GO:0005886">
    <property type="term" value="C:plasma membrane"/>
    <property type="evidence" value="ECO:0007669"/>
    <property type="project" value="TreeGrafter"/>
</dbReference>
<evidence type="ECO:0000256" key="15">
    <source>
        <dbReference type="SAM" id="Phobius"/>
    </source>
</evidence>
<dbReference type="Gene3D" id="3.30.505.10">
    <property type="entry name" value="SH2 domain"/>
    <property type="match status" value="1"/>
</dbReference>
<dbReference type="GO" id="GO:0045202">
    <property type="term" value="C:synapse"/>
    <property type="evidence" value="ECO:0007669"/>
    <property type="project" value="GOC"/>
</dbReference>
<dbReference type="SMART" id="SM00252">
    <property type="entry name" value="SH2"/>
    <property type="match status" value="1"/>
</dbReference>
<dbReference type="EMBL" id="JAUCMV010000001">
    <property type="protein sequence ID" value="KAK0422327.1"/>
    <property type="molecule type" value="Genomic_DNA"/>
</dbReference>
<evidence type="ECO:0000256" key="12">
    <source>
        <dbReference type="PROSITE-ProRule" id="PRU00191"/>
    </source>
</evidence>
<keyword evidence="12" id="KW-0727">SH2 domain</keyword>
<dbReference type="CDD" id="cd10361">
    <property type="entry name" value="SH2_Fps_family"/>
    <property type="match status" value="1"/>
</dbReference>
<keyword evidence="4 15" id="KW-0812">Transmembrane</keyword>
<dbReference type="SMART" id="SM00219">
    <property type="entry name" value="TyrKc"/>
    <property type="match status" value="1"/>
</dbReference>
<dbReference type="PANTHER" id="PTHR11827:SF53">
    <property type="entry name" value="K+_CL-COTRANSPORTER"/>
    <property type="match status" value="1"/>
</dbReference>
<evidence type="ECO:0000256" key="5">
    <source>
        <dbReference type="ARBA" id="ARBA00022741"/>
    </source>
</evidence>
<keyword evidence="8 15" id="KW-1133">Transmembrane helix</keyword>
<dbReference type="GO" id="GO:1990573">
    <property type="term" value="P:potassium ion import across plasma membrane"/>
    <property type="evidence" value="ECO:0007669"/>
    <property type="project" value="TreeGrafter"/>
</dbReference>
<dbReference type="GO" id="GO:0005524">
    <property type="term" value="F:ATP binding"/>
    <property type="evidence" value="ECO:0007669"/>
    <property type="project" value="UniProtKB-UniRule"/>
</dbReference>
<dbReference type="InterPro" id="IPR018491">
    <property type="entry name" value="SLC12_C"/>
</dbReference>
<evidence type="ECO:0000256" key="7">
    <source>
        <dbReference type="ARBA" id="ARBA00022840"/>
    </source>
</evidence>
<sequence>MKVDAKPKPRQSNKTSQLSAKTIASSSAAMSESKKKLANDKQDASKLTLNTCQGSIMPSMQTNTAKGIAKKGDESQKKEPPEDVASKEMARALTSNPWYHGLMPREEIEELLKTDGDFLVRKTEVSGKARYAVSVYFKNRIRHILLNYTDGIWCLREIKKSKLTDLIEEHVHTKTPVQSDGTTLVKAVPRPEFYILHEHVEVKKKLGGGAFGDVHIGTLKRGENDIIDVAVKKLKGVMHKKQRTEFVKEAKLMRRFDHANIVRMIGVAPQEEPLMILLELASGGSLQSKLKSDSSIDKERLTRYVVDGCRGMCYLAGRKVIHRDIAARNCLLGKNEEVKISDFGLSVADKSVLKLDRLKNMPIKWLSPETLRKGEFSTKSDVWAFGVLIWEVFSRCKSDPFPGENNTQARAKILSNKQPMQAPEATPNVLSAVMALCFTQDPKERPDFEGIFKVLAPKETPPPPMTAFDTYQFLTQTACSVIYQKANNLALFEAESFFSATLKAFTTPSASEDEEGAKKSADLGVMLGVYLPTIQHILGVTMFIRLAWCVGVAGVGQTFLMLFLCCFCTFLTSISVSAVATNGKVEGGGPYFLISRNLGPEFGTAIGILFYLANTVATSMYLVGGVEILLLYIAPELTIGGKAVHTGLMGMMSHNLRFYATVLLIVEFAIVAMGVKFVQLLAPVSLVCVVLSILSCYAGAIEKSLFPDAGQSICMLGDHLLQAKHILPEDFGIDDLCNFCVKNASTVIDLFCPNGFCSKLFLQNEMRCINGFPGFASDALIENLGTNYLKFGEFALGKQADKGVEVFQDVSTSFFLLLAIYFPAVTGIFTGTNMSGDLRDAQASIPGGTIAATLTTSFIYFSLAFVFGGAVAGPLLRDKYGMSLDGGMVVASLAWPSPWILLVGAFLSTFGAALQCLCSAPRLLHSIAKDDVLPVLAPFARLTKSNEPFVGLLLTTVIAELAILLGAMDQIAAVVDFFFLMCYAFVNAICVLHSVLGAPNWRPRFRLYHWTLSALGAFLCLFIMFSTHWDYAVVSCVLCAAIYKYVEWKGAKKEWGDGIRGVALSTAQYSLQKIEEKEPHPKNWRPQLLLLHSTPFAKESVDVRYTNLMALASQLKAGKGLSIVVSFLSGDAASLDDRKKAEEAKERMEFDMAQLKLRGFAKTVIHGEDQLSGSLATLIQSVGMGGLRPNTLLLSWPLKDEEFRPFSEKLHACVAMDMSLLVAKGIVDFPGATVKLSGAVDVYWIVQDGGLCLLAAYLLKQHRVWRHCSLRVIAIAQADDNNVRMKEELEAYVYALRIDAAILVVELADAQIAKTAFERTLLMEEAKELLAKKHKGEEDMIEVDLCDDSTEGKMRALDRSKVKKMNTAVRLNEIVLQHSADSQLVIMNLPKPPHSDDGIKDYVHYLEVLSNGLQRTLFVRGTGQEVITTGS</sequence>
<keyword evidence="3" id="KW-0808">Transferase</keyword>
<comment type="catalytic activity">
    <reaction evidence="11">
        <text>L-tyrosyl-[protein] + ATP = O-phospho-L-tyrosyl-[protein] + ADP + H(+)</text>
        <dbReference type="Rhea" id="RHEA:10596"/>
        <dbReference type="Rhea" id="RHEA-COMP:10136"/>
        <dbReference type="Rhea" id="RHEA-COMP:20101"/>
        <dbReference type="ChEBI" id="CHEBI:15378"/>
        <dbReference type="ChEBI" id="CHEBI:30616"/>
        <dbReference type="ChEBI" id="CHEBI:46858"/>
        <dbReference type="ChEBI" id="CHEBI:61978"/>
        <dbReference type="ChEBI" id="CHEBI:456216"/>
        <dbReference type="EC" id="2.7.10.2"/>
    </reaction>
</comment>
<dbReference type="GO" id="GO:0055075">
    <property type="term" value="P:potassium ion homeostasis"/>
    <property type="evidence" value="ECO:0007669"/>
    <property type="project" value="TreeGrafter"/>
</dbReference>
<feature type="transmembrane region" description="Helical" evidence="15">
    <location>
        <begin position="656"/>
        <end position="675"/>
    </location>
</feature>
<feature type="transmembrane region" description="Helical" evidence="15">
    <location>
        <begin position="949"/>
        <end position="968"/>
    </location>
</feature>
<dbReference type="GO" id="GO:0004715">
    <property type="term" value="F:non-membrane spanning protein tyrosine kinase activity"/>
    <property type="evidence" value="ECO:0007669"/>
    <property type="project" value="UniProtKB-EC"/>
</dbReference>